<organism evidence="2 3">
    <name type="scientific">Salix koriyanagi</name>
    <dbReference type="NCBI Taxonomy" id="2511006"/>
    <lineage>
        <taxon>Eukaryota</taxon>
        <taxon>Viridiplantae</taxon>
        <taxon>Streptophyta</taxon>
        <taxon>Embryophyta</taxon>
        <taxon>Tracheophyta</taxon>
        <taxon>Spermatophyta</taxon>
        <taxon>Magnoliopsida</taxon>
        <taxon>eudicotyledons</taxon>
        <taxon>Gunneridae</taxon>
        <taxon>Pentapetalae</taxon>
        <taxon>rosids</taxon>
        <taxon>fabids</taxon>
        <taxon>Malpighiales</taxon>
        <taxon>Salicaceae</taxon>
        <taxon>Saliceae</taxon>
        <taxon>Salix</taxon>
    </lineage>
</organism>
<evidence type="ECO:0000313" key="2">
    <source>
        <dbReference type="EMBL" id="KAJ6747142.1"/>
    </source>
</evidence>
<sequence>MAECCLTSILFFCPRKLRRQLKNPSPHRRPPSPLRRHSLPLVIDYLVLAFYICFVVCVVICF</sequence>
<name>A0A9Q0VEZ4_9ROSI</name>
<feature type="transmembrane region" description="Helical" evidence="1">
    <location>
        <begin position="42"/>
        <end position="61"/>
    </location>
</feature>
<keyword evidence="1" id="KW-0472">Membrane</keyword>
<evidence type="ECO:0008006" key="4">
    <source>
        <dbReference type="Google" id="ProtNLM"/>
    </source>
</evidence>
<accession>A0A9Q0VEZ4</accession>
<keyword evidence="1" id="KW-0812">Transmembrane</keyword>
<evidence type="ECO:0000313" key="3">
    <source>
        <dbReference type="Proteomes" id="UP001151752"/>
    </source>
</evidence>
<evidence type="ECO:0000256" key="1">
    <source>
        <dbReference type="SAM" id="Phobius"/>
    </source>
</evidence>
<reference evidence="2" key="1">
    <citation type="submission" date="2022-11" db="EMBL/GenBank/DDBJ databases">
        <authorList>
            <person name="Hyden B.L."/>
            <person name="Feng K."/>
            <person name="Yates T."/>
            <person name="Jawdy S."/>
            <person name="Smart L.B."/>
            <person name="Muchero W."/>
        </authorList>
    </citation>
    <scope>NUCLEOTIDE SEQUENCE</scope>
    <source>
        <tissue evidence="2">Shoot tip</tissue>
    </source>
</reference>
<keyword evidence="1" id="KW-1133">Transmembrane helix</keyword>
<reference evidence="2" key="2">
    <citation type="journal article" date="2023" name="Int. J. Mol. Sci.">
        <title>De Novo Assembly and Annotation of 11 Diverse Shrub Willow (Salix) Genomes Reveals Novel Gene Organization in Sex-Linked Regions.</title>
        <authorList>
            <person name="Hyden B."/>
            <person name="Feng K."/>
            <person name="Yates T.B."/>
            <person name="Jawdy S."/>
            <person name="Cereghino C."/>
            <person name="Smart L.B."/>
            <person name="Muchero W."/>
        </authorList>
    </citation>
    <scope>NUCLEOTIDE SEQUENCE</scope>
    <source>
        <tissue evidence="2">Shoot tip</tissue>
    </source>
</reference>
<dbReference type="AlphaFoldDB" id="A0A9Q0VEZ4"/>
<protein>
    <recommendedName>
        <fullName evidence="4">Transmembrane protein</fullName>
    </recommendedName>
</protein>
<dbReference type="Proteomes" id="UP001151752">
    <property type="component" value="Chromosome 6"/>
</dbReference>
<comment type="caution">
    <text evidence="2">The sequence shown here is derived from an EMBL/GenBank/DDBJ whole genome shotgun (WGS) entry which is preliminary data.</text>
</comment>
<gene>
    <name evidence="2" type="ORF">OIU74_029584</name>
</gene>
<proteinExistence type="predicted"/>
<keyword evidence="3" id="KW-1185">Reference proteome</keyword>
<dbReference type="EMBL" id="JAPFFM010000009">
    <property type="protein sequence ID" value="KAJ6747142.1"/>
    <property type="molecule type" value="Genomic_DNA"/>
</dbReference>